<evidence type="ECO:0000256" key="1">
    <source>
        <dbReference type="SAM" id="MobiDB-lite"/>
    </source>
</evidence>
<sequence>MDFTSNASSSDSDHSNASTSFSEQQKDMRSETEKKRDGSIDGRDYRTTAIPYVPLQPEVMEYLCWSNDPNDLYLETYFDPKNPNMINAYNVEGLKPVVREKDSDTFILQDAKKQFYLWDAWEGELLRVTDDWTAGFESNEQVVENLIVYMSGVERDAVPIYQNRD</sequence>
<keyword evidence="3" id="KW-1185">Reference proteome</keyword>
<reference evidence="2" key="1">
    <citation type="journal article" date="2020" name="Stud. Mycol.">
        <title>101 Dothideomycetes genomes: a test case for predicting lifestyles and emergence of pathogens.</title>
        <authorList>
            <person name="Haridas S."/>
            <person name="Albert R."/>
            <person name="Binder M."/>
            <person name="Bloem J."/>
            <person name="Labutti K."/>
            <person name="Salamov A."/>
            <person name="Andreopoulos B."/>
            <person name="Baker S."/>
            <person name="Barry K."/>
            <person name="Bills G."/>
            <person name="Bluhm B."/>
            <person name="Cannon C."/>
            <person name="Castanera R."/>
            <person name="Culley D."/>
            <person name="Daum C."/>
            <person name="Ezra D."/>
            <person name="Gonzalez J."/>
            <person name="Henrissat B."/>
            <person name="Kuo A."/>
            <person name="Liang C."/>
            <person name="Lipzen A."/>
            <person name="Lutzoni F."/>
            <person name="Magnuson J."/>
            <person name="Mondo S."/>
            <person name="Nolan M."/>
            <person name="Ohm R."/>
            <person name="Pangilinan J."/>
            <person name="Park H.-J."/>
            <person name="Ramirez L."/>
            <person name="Alfaro M."/>
            <person name="Sun H."/>
            <person name="Tritt A."/>
            <person name="Yoshinaga Y."/>
            <person name="Zwiers L.-H."/>
            <person name="Turgeon B."/>
            <person name="Goodwin S."/>
            <person name="Spatafora J."/>
            <person name="Crous P."/>
            <person name="Grigoriev I."/>
        </authorList>
    </citation>
    <scope>NUCLEOTIDE SEQUENCE</scope>
    <source>
        <strain evidence="2">HMLAC05119</strain>
    </source>
</reference>
<evidence type="ECO:0000313" key="2">
    <source>
        <dbReference type="EMBL" id="KAF1911803.1"/>
    </source>
</evidence>
<name>A0A6A5Q8N8_AMPQU</name>
<evidence type="ECO:0000313" key="3">
    <source>
        <dbReference type="Proteomes" id="UP000800096"/>
    </source>
</evidence>
<dbReference type="EMBL" id="ML979142">
    <property type="protein sequence ID" value="KAF1911803.1"/>
    <property type="molecule type" value="Genomic_DNA"/>
</dbReference>
<protein>
    <submittedName>
        <fullName evidence="2">Uncharacterized protein</fullName>
    </submittedName>
</protein>
<feature type="compositionally biased region" description="Low complexity" evidence="1">
    <location>
        <begin position="1"/>
        <end position="22"/>
    </location>
</feature>
<gene>
    <name evidence="2" type="ORF">BDU57DRAFT_551852</name>
</gene>
<dbReference type="OrthoDB" id="5055014at2759"/>
<dbReference type="Proteomes" id="UP000800096">
    <property type="component" value="Unassembled WGS sequence"/>
</dbReference>
<proteinExistence type="predicted"/>
<feature type="compositionally biased region" description="Basic and acidic residues" evidence="1">
    <location>
        <begin position="24"/>
        <end position="42"/>
    </location>
</feature>
<feature type="region of interest" description="Disordered" evidence="1">
    <location>
        <begin position="1"/>
        <end position="42"/>
    </location>
</feature>
<accession>A0A6A5Q8N8</accession>
<organism evidence="2 3">
    <name type="scientific">Ampelomyces quisqualis</name>
    <name type="common">Powdery mildew agent</name>
    <dbReference type="NCBI Taxonomy" id="50730"/>
    <lineage>
        <taxon>Eukaryota</taxon>
        <taxon>Fungi</taxon>
        <taxon>Dikarya</taxon>
        <taxon>Ascomycota</taxon>
        <taxon>Pezizomycotina</taxon>
        <taxon>Dothideomycetes</taxon>
        <taxon>Pleosporomycetidae</taxon>
        <taxon>Pleosporales</taxon>
        <taxon>Pleosporineae</taxon>
        <taxon>Phaeosphaeriaceae</taxon>
        <taxon>Ampelomyces</taxon>
    </lineage>
</organism>
<dbReference type="AlphaFoldDB" id="A0A6A5Q8N8"/>